<dbReference type="EMBL" id="CP064786">
    <property type="protein sequence ID" value="QSG04072.1"/>
    <property type="molecule type" value="Genomic_DNA"/>
</dbReference>
<evidence type="ECO:0000313" key="3">
    <source>
        <dbReference type="Proteomes" id="UP000663586"/>
    </source>
</evidence>
<dbReference type="Pfam" id="PF13338">
    <property type="entry name" value="AbiEi_4"/>
    <property type="match status" value="1"/>
</dbReference>
<protein>
    <submittedName>
        <fullName evidence="2">Transcriptional regulator containing HTH domain,ArsR family</fullName>
    </submittedName>
</protein>
<dbReference type="AlphaFoldDB" id="A0A897MU86"/>
<evidence type="ECO:0000259" key="1">
    <source>
        <dbReference type="Pfam" id="PF13338"/>
    </source>
</evidence>
<dbReference type="KEGG" id="hara:AArcS_2883"/>
<dbReference type="InterPro" id="IPR025159">
    <property type="entry name" value="AbiEi_N"/>
</dbReference>
<feature type="domain" description="AbiEi antitoxin N-terminal" evidence="1">
    <location>
        <begin position="37"/>
        <end position="72"/>
    </location>
</feature>
<name>A0A897MU86_9EURY</name>
<accession>A0A897MU86</accession>
<dbReference type="InterPro" id="IPR036388">
    <property type="entry name" value="WH-like_DNA-bd_sf"/>
</dbReference>
<sequence length="78" mass="9006">MVNESYEPSPAEEEIMDLLQEGRNAGEPWGYTTPAHVREHIGIEEGNESFHLRQLTSAGWIEKVSRGFYRFVEDPREV</sequence>
<keyword evidence="3" id="KW-1185">Reference proteome</keyword>
<dbReference type="RefSeq" id="WP_238478100.1">
    <property type="nucleotide sequence ID" value="NZ_CP064786.1"/>
</dbReference>
<dbReference type="GeneID" id="70686259"/>
<proteinExistence type="predicted"/>
<organism evidence="2 3">
    <name type="scientific">Natranaeroarchaeum sulfidigenes</name>
    <dbReference type="NCBI Taxonomy" id="2784880"/>
    <lineage>
        <taxon>Archaea</taxon>
        <taxon>Methanobacteriati</taxon>
        <taxon>Methanobacteriota</taxon>
        <taxon>Stenosarchaea group</taxon>
        <taxon>Halobacteria</taxon>
        <taxon>Halobacteriales</taxon>
        <taxon>Natronoarchaeaceae</taxon>
        <taxon>Natranaeroarchaeum</taxon>
    </lineage>
</organism>
<reference evidence="2" key="1">
    <citation type="submission" date="2020-11" db="EMBL/GenBank/DDBJ databases">
        <title>Carbohydrate-dependent, anaerobic sulfur respiration: A novel catabolism in halophilic archaea.</title>
        <authorList>
            <person name="Sorokin D.Y."/>
            <person name="Messina E."/>
            <person name="Smedile F."/>
            <person name="La Cono V."/>
            <person name="Hallsworth J.E."/>
            <person name="Yakimov M.M."/>
        </authorList>
    </citation>
    <scope>NUCLEOTIDE SEQUENCE</scope>
    <source>
        <strain evidence="2">AArc-S</strain>
    </source>
</reference>
<dbReference type="Proteomes" id="UP000663586">
    <property type="component" value="Chromosome"/>
</dbReference>
<gene>
    <name evidence="2" type="primary">arsR17</name>
    <name evidence="2" type="ORF">AArcS_2883</name>
</gene>
<dbReference type="Gene3D" id="1.10.10.10">
    <property type="entry name" value="Winged helix-like DNA-binding domain superfamily/Winged helix DNA-binding domain"/>
    <property type="match status" value="1"/>
</dbReference>
<evidence type="ECO:0000313" key="2">
    <source>
        <dbReference type="EMBL" id="QSG04072.1"/>
    </source>
</evidence>